<accession>A0A8J6M5B7</accession>
<evidence type="ECO:0000313" key="2">
    <source>
        <dbReference type="EMBL" id="MBC5721224.1"/>
    </source>
</evidence>
<feature type="transmembrane region" description="Helical" evidence="1">
    <location>
        <begin position="12"/>
        <end position="29"/>
    </location>
</feature>
<dbReference type="Proteomes" id="UP000628736">
    <property type="component" value="Unassembled WGS sequence"/>
</dbReference>
<reference evidence="2" key="1">
    <citation type="submission" date="2020-08" db="EMBL/GenBank/DDBJ databases">
        <title>Genome public.</title>
        <authorList>
            <person name="Liu C."/>
            <person name="Sun Q."/>
        </authorList>
    </citation>
    <scope>NUCLEOTIDE SEQUENCE</scope>
    <source>
        <strain evidence="2">NSJ-23</strain>
    </source>
</reference>
<keyword evidence="1" id="KW-0472">Membrane</keyword>
<proteinExistence type="predicted"/>
<keyword evidence="1" id="KW-0812">Transmembrane</keyword>
<organism evidence="2 3">
    <name type="scientific">Flintibacter hominis</name>
    <dbReference type="NCBI Taxonomy" id="2763048"/>
    <lineage>
        <taxon>Bacteria</taxon>
        <taxon>Bacillati</taxon>
        <taxon>Bacillota</taxon>
        <taxon>Clostridia</taxon>
        <taxon>Eubacteriales</taxon>
        <taxon>Flintibacter</taxon>
    </lineage>
</organism>
<evidence type="ECO:0000313" key="3">
    <source>
        <dbReference type="Proteomes" id="UP000628736"/>
    </source>
</evidence>
<sequence>MEEIMAKHIKPSVLPIYLVGVVWLGYALLFPLKSAASYGICAVLSLVAFIAGKAVFPDKAFELAGEKEDRPKEEPKKEKTTGDPAIDALIRERDRALSEMRRLNDAIVDEKISAQIDHLEDVTGKIIDQVVSQPKKLPQIRRFMDYYLPTTLKILNAYDRMDSTGIAGDNISTTKAKVERMMDTITQAFDKQLDALFGEEALDISTDITVMENLLAQEGLGGMTMGGSSKEDGPKLEL</sequence>
<dbReference type="EMBL" id="JACOPO010000001">
    <property type="protein sequence ID" value="MBC5721224.1"/>
    <property type="molecule type" value="Genomic_DNA"/>
</dbReference>
<comment type="caution">
    <text evidence="2">The sequence shown here is derived from an EMBL/GenBank/DDBJ whole genome shotgun (WGS) entry which is preliminary data.</text>
</comment>
<dbReference type="Pfam" id="PF10112">
    <property type="entry name" value="Halogen_Hydrol"/>
    <property type="match status" value="1"/>
</dbReference>
<gene>
    <name evidence="2" type="ORF">H8S11_00065</name>
</gene>
<feature type="transmembrane region" description="Helical" evidence="1">
    <location>
        <begin position="35"/>
        <end position="56"/>
    </location>
</feature>
<dbReference type="AlphaFoldDB" id="A0A8J6M5B7"/>
<keyword evidence="1" id="KW-1133">Transmembrane helix</keyword>
<protein>
    <submittedName>
        <fullName evidence="2">5-bromo-4-chloroindolyl phosphate hydrolysis family protein</fullName>
    </submittedName>
</protein>
<evidence type="ECO:0000256" key="1">
    <source>
        <dbReference type="SAM" id="Phobius"/>
    </source>
</evidence>
<name>A0A8J6M5B7_9FIRM</name>
<dbReference type="InterPro" id="IPR018770">
    <property type="entry name" value="ChloroindolylP_hydrolase"/>
</dbReference>
<keyword evidence="3" id="KW-1185">Reference proteome</keyword>